<sequence length="195" mass="21995">MNLSLSNLWLLFLVLVTFFRGQQQQQQQGDALSSMASFNFMNCMDFARHMTSTAEKFGMISSAETAAAAAAVGRRRIDQRFVNAVIPEGLVDRMFGQYHHNHQQNVRQSEVLGTFQTLFRQLLNIGDSNVAACNARPKLTACQNVDDNLSRYLPGWWFDLKVTDNANYVASQLTSSRYHALAESGMKAYKCFCQC</sequence>
<gene>
    <name evidence="3" type="ORF">DERF_014001</name>
    <name evidence="2" type="ORF">HUG17_0694</name>
</gene>
<keyword evidence="1" id="KW-0732">Signal</keyword>
<organism evidence="3 4">
    <name type="scientific">Dermatophagoides farinae</name>
    <name type="common">American house dust mite</name>
    <dbReference type="NCBI Taxonomy" id="6954"/>
    <lineage>
        <taxon>Eukaryota</taxon>
        <taxon>Metazoa</taxon>
        <taxon>Ecdysozoa</taxon>
        <taxon>Arthropoda</taxon>
        <taxon>Chelicerata</taxon>
        <taxon>Arachnida</taxon>
        <taxon>Acari</taxon>
        <taxon>Acariformes</taxon>
        <taxon>Sarcoptiformes</taxon>
        <taxon>Astigmata</taxon>
        <taxon>Psoroptidia</taxon>
        <taxon>Analgoidea</taxon>
        <taxon>Pyroglyphidae</taxon>
        <taxon>Dermatophagoidinae</taxon>
        <taxon>Dermatophagoides</taxon>
    </lineage>
</organism>
<evidence type="ECO:0000313" key="2">
    <source>
        <dbReference type="EMBL" id="KAH7645156.1"/>
    </source>
</evidence>
<proteinExistence type="predicted"/>
<comment type="caution">
    <text evidence="3">The sequence shown here is derived from an EMBL/GenBank/DDBJ whole genome shotgun (WGS) entry which is preliminary data.</text>
</comment>
<dbReference type="EMBL" id="ASGP02000007">
    <property type="protein sequence ID" value="KAH9498077.1"/>
    <property type="molecule type" value="Genomic_DNA"/>
</dbReference>
<reference evidence="2" key="2">
    <citation type="submission" date="2020-06" db="EMBL/GenBank/DDBJ databases">
        <authorList>
            <person name="Ji K."/>
            <person name="Li J."/>
        </authorList>
    </citation>
    <scope>NUCLEOTIDE SEQUENCE</scope>
    <source>
        <strain evidence="2">JKM2019</strain>
        <tissue evidence="2">Whole body</tissue>
    </source>
</reference>
<reference evidence="3" key="1">
    <citation type="submission" date="2013-05" db="EMBL/GenBank/DDBJ databases">
        <authorList>
            <person name="Yim A.K.Y."/>
            <person name="Chan T.F."/>
            <person name="Ji K.M."/>
            <person name="Liu X.Y."/>
            <person name="Zhou J.W."/>
            <person name="Li R.Q."/>
            <person name="Yang K.Y."/>
            <person name="Li J."/>
            <person name="Li M."/>
            <person name="Law P.T.W."/>
            <person name="Wu Y.L."/>
            <person name="Cai Z.L."/>
            <person name="Qin H."/>
            <person name="Bao Y."/>
            <person name="Leung R.K.K."/>
            <person name="Ng P.K.S."/>
            <person name="Zou J."/>
            <person name="Zhong X.J."/>
            <person name="Ran P.X."/>
            <person name="Zhong N.S."/>
            <person name="Liu Z.G."/>
            <person name="Tsui S.K.W."/>
        </authorList>
    </citation>
    <scope>NUCLEOTIDE SEQUENCE</scope>
    <source>
        <strain evidence="3">Derf</strain>
        <tissue evidence="3">Whole organism</tissue>
    </source>
</reference>
<reference evidence="2" key="3">
    <citation type="journal article" date="2021" name="World Allergy Organ. J.">
        <title>Chromosome-level assembly of Dermatophagoides farinae genome and transcriptome reveals two novel allergens Der f 37 and Der f 39.</title>
        <authorList>
            <person name="Chen J."/>
            <person name="Cai Z."/>
            <person name="Fan D."/>
            <person name="Hu J."/>
            <person name="Hou Y."/>
            <person name="He Y."/>
            <person name="Zhang Z."/>
            <person name="Zhao Z."/>
            <person name="Gao P."/>
            <person name="Hu W."/>
            <person name="Sun J."/>
            <person name="Li J."/>
            <person name="Ji K."/>
        </authorList>
    </citation>
    <scope>NUCLEOTIDE SEQUENCE</scope>
    <source>
        <strain evidence="2">JKM2019</strain>
    </source>
</reference>
<accession>A0A922L157</accession>
<dbReference type="Proteomes" id="UP000790347">
    <property type="component" value="Unassembled WGS sequence"/>
</dbReference>
<dbReference type="Proteomes" id="UP000828236">
    <property type="component" value="Unassembled WGS sequence"/>
</dbReference>
<feature type="signal peptide" evidence="1">
    <location>
        <begin position="1"/>
        <end position="21"/>
    </location>
</feature>
<feature type="chain" id="PRO_5038277004" evidence="1">
    <location>
        <begin position="22"/>
        <end position="195"/>
    </location>
</feature>
<evidence type="ECO:0000256" key="1">
    <source>
        <dbReference type="SAM" id="SignalP"/>
    </source>
</evidence>
<evidence type="ECO:0000313" key="3">
    <source>
        <dbReference type="EMBL" id="KAH9498077.1"/>
    </source>
</evidence>
<reference evidence="3" key="4">
    <citation type="journal article" date="2022" name="Res Sq">
        <title>Comparative Genomics Reveals Insights into the Divergent Evolution of Astigmatic Mites and Household Pest Adaptations.</title>
        <authorList>
            <person name="Xiong Q."/>
            <person name="Wan A.T.-Y."/>
            <person name="Liu X.-Y."/>
            <person name="Fung C.S.-H."/>
            <person name="Xiao X."/>
            <person name="Malainual N."/>
            <person name="Hou J."/>
            <person name="Wang L."/>
            <person name="Wang M."/>
            <person name="Yang K."/>
            <person name="Cui Y."/>
            <person name="Leung E."/>
            <person name="Nong W."/>
            <person name="Shin S.-K."/>
            <person name="Au S."/>
            <person name="Jeong K.Y."/>
            <person name="Chew F.T."/>
            <person name="Hui J."/>
            <person name="Leung T.F."/>
            <person name="Tungtrongchitr A."/>
            <person name="Zhong N."/>
            <person name="Liu Z."/>
            <person name="Tsui S."/>
        </authorList>
    </citation>
    <scope>NUCLEOTIDE SEQUENCE</scope>
    <source>
        <strain evidence="3">Derf</strain>
        <tissue evidence="3">Whole organism</tissue>
    </source>
</reference>
<dbReference type="AlphaFoldDB" id="A0A922L157"/>
<protein>
    <submittedName>
        <fullName evidence="3">Uncharacterized protein</fullName>
    </submittedName>
</protein>
<evidence type="ECO:0000313" key="4">
    <source>
        <dbReference type="Proteomes" id="UP000790347"/>
    </source>
</evidence>
<keyword evidence="4" id="KW-1185">Reference proteome</keyword>
<name>A0A922L157_DERFA</name>
<dbReference type="EMBL" id="SDOV01000001">
    <property type="protein sequence ID" value="KAH7645156.1"/>
    <property type="molecule type" value="Genomic_DNA"/>
</dbReference>